<dbReference type="PANTHER" id="PTHR10632">
    <property type="entry name" value="SULFIDE:QUINONE OXIDOREDUCTASE"/>
    <property type="match status" value="1"/>
</dbReference>
<dbReference type="GO" id="GO:0070221">
    <property type="term" value="P:sulfide oxidation, using sulfide:quinone oxidoreductase"/>
    <property type="evidence" value="ECO:0007669"/>
    <property type="project" value="TreeGrafter"/>
</dbReference>
<dbReference type="InterPro" id="IPR023753">
    <property type="entry name" value="FAD/NAD-binding_dom"/>
</dbReference>
<reference evidence="2 3" key="1">
    <citation type="submission" date="2015-01" db="EMBL/GenBank/DDBJ databases">
        <title>The Genome Sequence of Exophiala mesophila CBS40295.</title>
        <authorList>
            <consortium name="The Broad Institute Genomics Platform"/>
            <person name="Cuomo C."/>
            <person name="de Hoog S."/>
            <person name="Gorbushina A."/>
            <person name="Stielow B."/>
            <person name="Teixiera M."/>
            <person name="Abouelleil A."/>
            <person name="Chapman S.B."/>
            <person name="Priest M."/>
            <person name="Young S.K."/>
            <person name="Wortman J."/>
            <person name="Nusbaum C."/>
            <person name="Birren B."/>
        </authorList>
    </citation>
    <scope>NUCLEOTIDE SEQUENCE [LARGE SCALE GENOMIC DNA]</scope>
    <source>
        <strain evidence="2 3">CBS 40295</strain>
    </source>
</reference>
<dbReference type="InterPro" id="IPR015904">
    <property type="entry name" value="Sulphide_quinone_reductase"/>
</dbReference>
<protein>
    <recommendedName>
        <fullName evidence="1">FAD/NAD(P)-binding domain-containing protein</fullName>
    </recommendedName>
</protein>
<evidence type="ECO:0000313" key="3">
    <source>
        <dbReference type="Proteomes" id="UP000054302"/>
    </source>
</evidence>
<name>A0A0D1ZPT9_EXOME</name>
<dbReference type="SUPFAM" id="SSF51905">
    <property type="entry name" value="FAD/NAD(P)-binding domain"/>
    <property type="match status" value="2"/>
</dbReference>
<dbReference type="EMBL" id="KN847520">
    <property type="protein sequence ID" value="KIV96612.1"/>
    <property type="molecule type" value="Genomic_DNA"/>
</dbReference>
<dbReference type="PANTHER" id="PTHR10632:SF2">
    <property type="entry name" value="SULFIDE:QUINONE OXIDOREDUCTASE, MITOCHONDRIAL"/>
    <property type="match status" value="1"/>
</dbReference>
<keyword evidence="3" id="KW-1185">Reference proteome</keyword>
<accession>A0A0D1ZPT9</accession>
<dbReference type="VEuPathDB" id="FungiDB:PV10_00454"/>
<dbReference type="InterPro" id="IPR036188">
    <property type="entry name" value="FAD/NAD-bd_sf"/>
</dbReference>
<dbReference type="AlphaFoldDB" id="A0A0D1ZPT9"/>
<organism evidence="2 3">
    <name type="scientific">Exophiala mesophila</name>
    <name type="common">Black yeast-like fungus</name>
    <dbReference type="NCBI Taxonomy" id="212818"/>
    <lineage>
        <taxon>Eukaryota</taxon>
        <taxon>Fungi</taxon>
        <taxon>Dikarya</taxon>
        <taxon>Ascomycota</taxon>
        <taxon>Pezizomycotina</taxon>
        <taxon>Eurotiomycetes</taxon>
        <taxon>Chaetothyriomycetidae</taxon>
        <taxon>Chaetothyriales</taxon>
        <taxon>Herpotrichiellaceae</taxon>
        <taxon>Exophiala</taxon>
    </lineage>
</organism>
<dbReference type="OMA" id="WMPWWTY"/>
<dbReference type="GO" id="GO:0071949">
    <property type="term" value="F:FAD binding"/>
    <property type="evidence" value="ECO:0007669"/>
    <property type="project" value="TreeGrafter"/>
</dbReference>
<evidence type="ECO:0000313" key="2">
    <source>
        <dbReference type="EMBL" id="KIV96612.1"/>
    </source>
</evidence>
<dbReference type="Proteomes" id="UP000054302">
    <property type="component" value="Unassembled WGS sequence"/>
</dbReference>
<dbReference type="OrthoDB" id="5376590at2759"/>
<feature type="domain" description="FAD/NAD(P)-binding" evidence="1">
    <location>
        <begin position="49"/>
        <end position="163"/>
    </location>
</feature>
<dbReference type="GeneID" id="27318299"/>
<dbReference type="HOGENOM" id="CLU_030742_2_2_1"/>
<dbReference type="GO" id="GO:0070224">
    <property type="term" value="F:sulfide:quinone oxidoreductase activity"/>
    <property type="evidence" value="ECO:0007669"/>
    <property type="project" value="TreeGrafter"/>
</dbReference>
<dbReference type="Gene3D" id="3.40.50.720">
    <property type="entry name" value="NAD(P)-binding Rossmann-like Domain"/>
    <property type="match status" value="1"/>
</dbReference>
<dbReference type="GO" id="GO:0005739">
    <property type="term" value="C:mitochondrion"/>
    <property type="evidence" value="ECO:0007669"/>
    <property type="project" value="TreeGrafter"/>
</dbReference>
<proteinExistence type="predicted"/>
<dbReference type="RefSeq" id="XP_016228186.1">
    <property type="nucleotide sequence ID" value="XM_016364537.1"/>
</dbReference>
<evidence type="ECO:0000259" key="1">
    <source>
        <dbReference type="Pfam" id="PF07992"/>
    </source>
</evidence>
<dbReference type="Pfam" id="PF07992">
    <property type="entry name" value="Pyr_redox_2"/>
    <property type="match status" value="1"/>
</dbReference>
<dbReference type="FunFam" id="3.50.50.60:FF:000203">
    <property type="entry name" value="Related to sulfide:quinone oxidoreductase, mitochondrial"/>
    <property type="match status" value="1"/>
</dbReference>
<dbReference type="Gene3D" id="3.50.50.60">
    <property type="entry name" value="FAD/NAD(P)-binding domain"/>
    <property type="match status" value="2"/>
</dbReference>
<dbReference type="STRING" id="212818.A0A0D1ZPT9"/>
<sequence>MSQSAVQSVLRNQVRSKVRSSISVHQIQKCTLATVAPITSLTNSGKGHKVVVVGGGAAGLAVGHQLLRSGKFAANDIAIIDPADHHNYQPGWTLVGGGLKKKEDLQRPMQSLIDSKLKFYQEAVTGFEPDKNVVALSNGDKITYDQLVVAPGIKINIEAIDGLSDALQDPDSMVTTIYSYDHCCKVFPAIKRFKQGNALFTQPTGIVKCAGAPQKIMWLALDHWKQQGSYLPKAPSQSPIKMTFATALPVMFGVPKYSQRLNQLREERGVDAMFEHDLISVKDKVATFKSANSKELIHKPFDFLHVVPKMGPYPFIKDSLLANEAGFVNVDETTLQHKEYPNVWSLGDAAALPTSKTAAAITAQTPIVVQNVLKTLEGSKTLSLYDGYTSCPLTTEYGKVMLAEFKYGPEPKETFGKFLGIDQATPRRSFYYMKKDFFPWVYYKSMVKDSSEPVFAAAHDPNIAFSFSCVRDHAEVSANVIQEKERDFYATYQLTSTMPMKYTEYIRSVGEFLGVTFQVKQVPYEEAVKMYCKGIIGSEEVDQVYRDEPERLLLYYNRRGIEGSPGILQWLLGRPGITPAELAVSILESSRESSSR</sequence>
<gene>
    <name evidence="2" type="ORF">PV10_00454</name>
</gene>